<evidence type="ECO:0000313" key="3">
    <source>
        <dbReference type="Proteomes" id="UP000078397"/>
    </source>
</evidence>
<dbReference type="GeneID" id="28853462"/>
<dbReference type="GO" id="GO:0006633">
    <property type="term" value="P:fatty acid biosynthetic process"/>
    <property type="evidence" value="ECO:0007669"/>
    <property type="project" value="TreeGrafter"/>
</dbReference>
<dbReference type="SUPFAM" id="SSF51735">
    <property type="entry name" value="NAD(P)-binding Rossmann-fold domains"/>
    <property type="match status" value="1"/>
</dbReference>
<dbReference type="Pfam" id="PF13561">
    <property type="entry name" value="adh_short_C2"/>
    <property type="match status" value="1"/>
</dbReference>
<evidence type="ECO:0000313" key="2">
    <source>
        <dbReference type="EMBL" id="OAQ62731.1"/>
    </source>
</evidence>
<sequence length="167" mass="17827">MRPMGTLDDEYVEKILSGNTHHLVMLMDILFRKNYIQPKSRIINISSVSGRKIPFAAMYLVGATKATMEALTRTWAELLGAHPNTAGTTVNALLVGATATDALLENAPLELTERAATVLKTGEPILGPMGMGRPEDVADVAGLIASEKARWITGGVVCANGGYFSII</sequence>
<dbReference type="GO" id="GO:0016616">
    <property type="term" value="F:oxidoreductase activity, acting on the CH-OH group of donors, NAD or NADP as acceptor"/>
    <property type="evidence" value="ECO:0007669"/>
    <property type="project" value="TreeGrafter"/>
</dbReference>
<dbReference type="Proteomes" id="UP000078397">
    <property type="component" value="Unassembled WGS sequence"/>
</dbReference>
<dbReference type="InterPro" id="IPR002347">
    <property type="entry name" value="SDR_fam"/>
</dbReference>
<dbReference type="KEGG" id="pchm:VFPPC_11213"/>
<organism evidence="2 3">
    <name type="scientific">Pochonia chlamydosporia 170</name>
    <dbReference type="NCBI Taxonomy" id="1380566"/>
    <lineage>
        <taxon>Eukaryota</taxon>
        <taxon>Fungi</taxon>
        <taxon>Dikarya</taxon>
        <taxon>Ascomycota</taxon>
        <taxon>Pezizomycotina</taxon>
        <taxon>Sordariomycetes</taxon>
        <taxon>Hypocreomycetidae</taxon>
        <taxon>Hypocreales</taxon>
        <taxon>Clavicipitaceae</taxon>
        <taxon>Pochonia</taxon>
    </lineage>
</organism>
<dbReference type="Gene3D" id="3.40.50.720">
    <property type="entry name" value="NAD(P)-binding Rossmann-like Domain"/>
    <property type="match status" value="1"/>
</dbReference>
<name>A0A179FBS6_METCM</name>
<comment type="similarity">
    <text evidence="1">Belongs to the short-chain dehydrogenases/reductases (SDR) family.</text>
</comment>
<dbReference type="InterPro" id="IPR036291">
    <property type="entry name" value="NAD(P)-bd_dom_sf"/>
</dbReference>
<dbReference type="PANTHER" id="PTHR42760:SF76">
    <property type="entry name" value="CHAIN OXIDOREDUCTASE_DEHYDROGENASE, PUTATIVE-RELATED"/>
    <property type="match status" value="1"/>
</dbReference>
<comment type="caution">
    <text evidence="2">The sequence shown here is derived from an EMBL/GenBank/DDBJ whole genome shotgun (WGS) entry which is preliminary data.</text>
</comment>
<dbReference type="RefSeq" id="XP_018140311.1">
    <property type="nucleotide sequence ID" value="XM_018289468.1"/>
</dbReference>
<dbReference type="CDD" id="cd05233">
    <property type="entry name" value="SDR_c"/>
    <property type="match status" value="1"/>
</dbReference>
<dbReference type="PRINTS" id="PR00081">
    <property type="entry name" value="GDHRDH"/>
</dbReference>
<dbReference type="GO" id="GO:0048038">
    <property type="term" value="F:quinone binding"/>
    <property type="evidence" value="ECO:0007669"/>
    <property type="project" value="TreeGrafter"/>
</dbReference>
<dbReference type="STRING" id="1380566.A0A179FBS6"/>
<keyword evidence="3" id="KW-1185">Reference proteome</keyword>
<protein>
    <submittedName>
        <fullName evidence="2">Short-chain dehydrogenase</fullName>
    </submittedName>
</protein>
<dbReference type="PANTHER" id="PTHR42760">
    <property type="entry name" value="SHORT-CHAIN DEHYDROGENASES/REDUCTASES FAMILY MEMBER"/>
    <property type="match status" value="1"/>
</dbReference>
<accession>A0A179FBS6</accession>
<gene>
    <name evidence="2" type="ORF">VFPPC_11213</name>
</gene>
<reference evidence="2 3" key="1">
    <citation type="journal article" date="2016" name="PLoS Pathog.">
        <title>Biosynthesis of antibiotic leucinostatins in bio-control fungus Purpureocillium lilacinum and their inhibition on phytophthora revealed by genome mining.</title>
        <authorList>
            <person name="Wang G."/>
            <person name="Liu Z."/>
            <person name="Lin R."/>
            <person name="Li E."/>
            <person name="Mao Z."/>
            <person name="Ling J."/>
            <person name="Yang Y."/>
            <person name="Yin W.B."/>
            <person name="Xie B."/>
        </authorList>
    </citation>
    <scope>NUCLEOTIDE SEQUENCE [LARGE SCALE GENOMIC DNA]</scope>
    <source>
        <strain evidence="2">170</strain>
    </source>
</reference>
<proteinExistence type="inferred from homology"/>
<dbReference type="AlphaFoldDB" id="A0A179FBS6"/>
<dbReference type="EMBL" id="LSBJ02000006">
    <property type="protein sequence ID" value="OAQ62731.1"/>
    <property type="molecule type" value="Genomic_DNA"/>
</dbReference>
<evidence type="ECO:0000256" key="1">
    <source>
        <dbReference type="ARBA" id="ARBA00006484"/>
    </source>
</evidence>
<dbReference type="OrthoDB" id="47007at2759"/>